<dbReference type="EMBL" id="NBII01000009">
    <property type="protein sequence ID" value="PAV15728.1"/>
    <property type="molecule type" value="Genomic_DNA"/>
</dbReference>
<organism evidence="1 2">
    <name type="scientific">Pyrrhoderma noxium</name>
    <dbReference type="NCBI Taxonomy" id="2282107"/>
    <lineage>
        <taxon>Eukaryota</taxon>
        <taxon>Fungi</taxon>
        <taxon>Dikarya</taxon>
        <taxon>Basidiomycota</taxon>
        <taxon>Agaricomycotina</taxon>
        <taxon>Agaricomycetes</taxon>
        <taxon>Hymenochaetales</taxon>
        <taxon>Hymenochaetaceae</taxon>
        <taxon>Pyrrhoderma</taxon>
    </lineage>
</organism>
<name>A0A286U839_9AGAM</name>
<keyword evidence="2" id="KW-1185">Reference proteome</keyword>
<dbReference type="InParanoid" id="A0A286U839"/>
<dbReference type="AlphaFoldDB" id="A0A286U839"/>
<dbReference type="Proteomes" id="UP000217199">
    <property type="component" value="Unassembled WGS sequence"/>
</dbReference>
<protein>
    <submittedName>
        <fullName evidence="1">Uncharacterized protein</fullName>
    </submittedName>
</protein>
<sequence length="91" mass="10095">MSLYHLPFTILESTSSAFVEEYYFSVNTHHSPGSSNLITIGNLRVTFALASARYMVASRSSQHSLLKHSFITSLPLDALLVPEIDQDESCC</sequence>
<reference evidence="1 2" key="1">
    <citation type="journal article" date="2017" name="Mol. Ecol.">
        <title>Comparative and population genomic landscape of Phellinus noxius: A hypervariable fungus causing root rot in trees.</title>
        <authorList>
            <person name="Chung C.L."/>
            <person name="Lee T.J."/>
            <person name="Akiba M."/>
            <person name="Lee H.H."/>
            <person name="Kuo T.H."/>
            <person name="Liu D."/>
            <person name="Ke H.M."/>
            <person name="Yokoi T."/>
            <person name="Roa M.B."/>
            <person name="Lu M.J."/>
            <person name="Chang Y.Y."/>
            <person name="Ann P.J."/>
            <person name="Tsai J.N."/>
            <person name="Chen C.Y."/>
            <person name="Tzean S.S."/>
            <person name="Ota Y."/>
            <person name="Hattori T."/>
            <person name="Sahashi N."/>
            <person name="Liou R.F."/>
            <person name="Kikuchi T."/>
            <person name="Tsai I.J."/>
        </authorList>
    </citation>
    <scope>NUCLEOTIDE SEQUENCE [LARGE SCALE GENOMIC DNA]</scope>
    <source>
        <strain evidence="1 2">FFPRI411160</strain>
    </source>
</reference>
<comment type="caution">
    <text evidence="1">The sequence shown here is derived from an EMBL/GenBank/DDBJ whole genome shotgun (WGS) entry which is preliminary data.</text>
</comment>
<accession>A0A286U839</accession>
<proteinExistence type="predicted"/>
<evidence type="ECO:0000313" key="2">
    <source>
        <dbReference type="Proteomes" id="UP000217199"/>
    </source>
</evidence>
<gene>
    <name evidence="1" type="ORF">PNOK_0858600</name>
</gene>
<evidence type="ECO:0000313" key="1">
    <source>
        <dbReference type="EMBL" id="PAV15728.1"/>
    </source>
</evidence>